<dbReference type="PANTHER" id="PTHR11908">
    <property type="entry name" value="XANTHINE DEHYDROGENASE"/>
    <property type="match status" value="1"/>
</dbReference>
<evidence type="ECO:0000313" key="6">
    <source>
        <dbReference type="Proteomes" id="UP001219901"/>
    </source>
</evidence>
<organism evidence="5 6">
    <name type="scientific">Candidatus Lucifugimonas marina</name>
    <dbReference type="NCBI Taxonomy" id="3038979"/>
    <lineage>
        <taxon>Bacteria</taxon>
        <taxon>Bacillati</taxon>
        <taxon>Chloroflexota</taxon>
        <taxon>Dehalococcoidia</taxon>
        <taxon>SAR202 cluster</taxon>
        <taxon>Candidatus Lucifugimonadales</taxon>
        <taxon>Candidatus Lucifugimonadaceae</taxon>
        <taxon>Candidatus Lucifugimonas</taxon>
    </lineage>
</organism>
<dbReference type="Gene3D" id="3.30.365.10">
    <property type="entry name" value="Aldehyde oxidase/xanthine dehydrogenase, molybdopterin binding domain"/>
    <property type="match status" value="4"/>
</dbReference>
<sequence>MTTEIRSNADGLEFKQFGKRYRKVDGDDKVTGQAVFGADFTAKGSLFAKIVRSPYAHARIVSIDTSEAEAMAGVEAVCTAADFPSDVAGDVDTGEVEIGIQFLANLIMGRRKALFEGHPVAAVAATDIHIAEEAARRIKIEWEVLPAVTDPIEAMAQDAPLLHEGLIATSLSGSADAPSNIAGHMEGGKGDVEKGFEESDVVVERTYRTALVHQGYLEPEAETVHWHADGRIEVWANSQGSFPLRQNMSNLLGVDVSKIKVMPLEVGGAFGAKNTPRVTPIAAILSQKAGKPVKIVLTREEVLKATGPASGAVVTVKMGATKDGVLKAAQSRLVFGAGGFPGSPVLRGMQTIFACYQPENSKVDAYDVVTNAPRVAAYRAPGATVATFCGESTLDDLAREIGMDPIDFRIKNASKTGDSNVDDEEYARIGIVQMLETVKASDEYNRPVKASKNGFPVGRGVGIGWWPCGIEISSARIMVNHDGGVDVTIGAVDLHGVRTGTAQVAAETLGIEPEEVYVHTADTEGIPYTGNAAGSRITRTLSQAVYKAGVSVIDQMKAKMAVRFGVDAEFVEYEGGNFYARDNQDSKVSFKEAGSLVTKNGSNIVATASNDPGMRAANGYAMAVADVEVDPDTGKVQLTDFTLFQDVGKCVNPTQVESQMQGGAVQGIGWALSEEYVYDDQGLMRNASFLDYRMPTALDLPMINTVILEEPADDGAFGIRGVGEPPIVPPPAAIGNAISDAVGVRMGRLPMSPERVFEAMKDSSK</sequence>
<accession>A0AAJ5ZKU2</accession>
<evidence type="ECO:0000313" key="4">
    <source>
        <dbReference type="EMBL" id="MDG0867837.1"/>
    </source>
</evidence>
<keyword evidence="6" id="KW-1185">Reference proteome</keyword>
<dbReference type="InterPro" id="IPR016208">
    <property type="entry name" value="Ald_Oxase/xanthine_DH-like"/>
</dbReference>
<dbReference type="Pfam" id="PF01315">
    <property type="entry name" value="Ald_Xan_dh_C"/>
    <property type="match status" value="1"/>
</dbReference>
<evidence type="ECO:0000313" key="7">
    <source>
        <dbReference type="Proteomes" id="UP001321249"/>
    </source>
</evidence>
<dbReference type="Proteomes" id="UP001321249">
    <property type="component" value="Unassembled WGS sequence"/>
</dbReference>
<dbReference type="Pfam" id="PF02738">
    <property type="entry name" value="MoCoBD_1"/>
    <property type="match status" value="1"/>
</dbReference>
<dbReference type="InterPro" id="IPR000674">
    <property type="entry name" value="Ald_Oxase/Xan_DH_a/b"/>
</dbReference>
<evidence type="ECO:0000256" key="1">
    <source>
        <dbReference type="ARBA" id="ARBA00022505"/>
    </source>
</evidence>
<reference evidence="6" key="3">
    <citation type="submission" date="2023-06" db="EMBL/GenBank/DDBJ databases">
        <title>Pangenomics reveal diversification of enzyme families and niche specialization in globally abundant SAR202 bacteria.</title>
        <authorList>
            <person name="Saw J.H.W."/>
        </authorList>
    </citation>
    <scope>NUCLEOTIDE SEQUENCE [LARGE SCALE GENOMIC DNA]</scope>
    <source>
        <strain evidence="6">JH1073</strain>
    </source>
</reference>
<dbReference type="Gene3D" id="3.90.1170.50">
    <property type="entry name" value="Aldehyde oxidase/xanthine dehydrogenase, a/b hammerhead"/>
    <property type="match status" value="1"/>
</dbReference>
<reference evidence="6 7" key="1">
    <citation type="submission" date="2019-11" db="EMBL/GenBank/DDBJ databases">
        <authorList>
            <person name="Cho J.-C."/>
        </authorList>
    </citation>
    <scope>NUCLEOTIDE SEQUENCE [LARGE SCALE GENOMIC DNA]</scope>
    <source>
        <strain evidence="5 6">JH1073</strain>
        <strain evidence="4 7">JH702</strain>
    </source>
</reference>
<reference evidence="5" key="2">
    <citation type="journal article" date="2023" name="Nat. Commun.">
        <title>Cultivation of marine bacteria of the SAR202 clade.</title>
        <authorList>
            <person name="Lim Y."/>
            <person name="Seo J.H."/>
            <person name="Giovannoni S.J."/>
            <person name="Kang I."/>
            <person name="Cho J.C."/>
        </authorList>
    </citation>
    <scope>NUCLEOTIDE SEQUENCE</scope>
    <source>
        <strain evidence="5">JH1073</strain>
    </source>
</reference>
<dbReference type="Pfam" id="PF20256">
    <property type="entry name" value="MoCoBD_2"/>
    <property type="match status" value="1"/>
</dbReference>
<dbReference type="InterPro" id="IPR037165">
    <property type="entry name" value="AldOxase/xan_DH_Mopterin-bd_sf"/>
</dbReference>
<name>A0AAJ5ZKU2_9CHLR</name>
<feature type="domain" description="Aldehyde oxidase/xanthine dehydrogenase a/b hammerhead" evidence="3">
    <location>
        <begin position="31"/>
        <end position="146"/>
    </location>
</feature>
<dbReference type="GO" id="GO:0016491">
    <property type="term" value="F:oxidoreductase activity"/>
    <property type="evidence" value="ECO:0007669"/>
    <property type="project" value="UniProtKB-KW"/>
</dbReference>
<gene>
    <name evidence="4" type="ORF">GKO46_12250</name>
    <name evidence="5" type="ORF">GKO48_13355</name>
</gene>
<dbReference type="SMART" id="SM01008">
    <property type="entry name" value="Ald_Xan_dh_C"/>
    <property type="match status" value="1"/>
</dbReference>
<dbReference type="PANTHER" id="PTHR11908:SF132">
    <property type="entry name" value="ALDEHYDE OXIDASE 1-RELATED"/>
    <property type="match status" value="1"/>
</dbReference>
<evidence type="ECO:0000313" key="5">
    <source>
        <dbReference type="EMBL" id="WFG40546.1"/>
    </source>
</evidence>
<keyword evidence="2" id="KW-0560">Oxidoreductase</keyword>
<evidence type="ECO:0000259" key="3">
    <source>
        <dbReference type="SMART" id="SM01008"/>
    </source>
</evidence>
<dbReference type="GO" id="GO:0005506">
    <property type="term" value="F:iron ion binding"/>
    <property type="evidence" value="ECO:0007669"/>
    <property type="project" value="InterPro"/>
</dbReference>
<dbReference type="EMBL" id="WMBE01000004">
    <property type="protein sequence ID" value="MDG0867837.1"/>
    <property type="molecule type" value="Genomic_DNA"/>
</dbReference>
<dbReference type="InterPro" id="IPR008274">
    <property type="entry name" value="AldOxase/xan_DH_MoCoBD1"/>
</dbReference>
<dbReference type="InterPro" id="IPR046867">
    <property type="entry name" value="AldOxase/xan_DH_MoCoBD2"/>
</dbReference>
<dbReference type="SUPFAM" id="SSF54665">
    <property type="entry name" value="CO dehydrogenase molybdoprotein N-domain-like"/>
    <property type="match status" value="1"/>
</dbReference>
<dbReference type="Proteomes" id="UP001219901">
    <property type="component" value="Chromosome"/>
</dbReference>
<evidence type="ECO:0000256" key="2">
    <source>
        <dbReference type="ARBA" id="ARBA00023002"/>
    </source>
</evidence>
<proteinExistence type="predicted"/>
<dbReference type="InterPro" id="IPR036856">
    <property type="entry name" value="Ald_Oxase/Xan_DH_a/b_sf"/>
</dbReference>
<dbReference type="EMBL" id="CP046147">
    <property type="protein sequence ID" value="WFG40546.1"/>
    <property type="molecule type" value="Genomic_DNA"/>
</dbReference>
<dbReference type="RefSeq" id="WP_342826749.1">
    <property type="nucleotide sequence ID" value="NZ_CP046146.1"/>
</dbReference>
<protein>
    <submittedName>
        <fullName evidence="5">Molybdopterin-dependent oxidoreductase</fullName>
    </submittedName>
</protein>
<keyword evidence="1" id="KW-0500">Molybdenum</keyword>
<dbReference type="SUPFAM" id="SSF56003">
    <property type="entry name" value="Molybdenum cofactor-binding domain"/>
    <property type="match status" value="1"/>
</dbReference>
<dbReference type="AlphaFoldDB" id="A0AAJ5ZKU2"/>